<gene>
    <name evidence="2" type="ORF">JF50_11520</name>
</gene>
<dbReference type="OrthoDB" id="572046at2"/>
<comment type="caution">
    <text evidence="2">The sequence shown here is derived from an EMBL/GenBank/DDBJ whole genome shotgun (WGS) entry which is preliminary data.</text>
</comment>
<dbReference type="Proteomes" id="UP000031327">
    <property type="component" value="Unassembled WGS sequence"/>
</dbReference>
<evidence type="ECO:0000313" key="3">
    <source>
        <dbReference type="Proteomes" id="UP000031327"/>
    </source>
</evidence>
<dbReference type="EMBL" id="JWIC01000006">
    <property type="protein sequence ID" value="KID56560.1"/>
    <property type="molecule type" value="Genomic_DNA"/>
</dbReference>
<protein>
    <submittedName>
        <fullName evidence="2">Uncharacterized protein</fullName>
    </submittedName>
</protein>
<sequence>MEDNKFFKLVWRFNGLLISVAGILAIGVLLFAVFQIFKDVTRDRNTQNIVNIEESGEVKESWRLGHVANLSSHKTLMIPLNSDQSFNRGYFSKSSNSTRNYLFINTESNSNKWLFDHTNYLIESTNQLRMGDYTSKEPVLAILYTLVKLDSNTDNRLTPSDLTTVSISKPNGSGYKEILTDVEQVIGNTLLSETELFIIYQLNGKSFSSTINLTNFEIGNTKELPKVGI</sequence>
<dbReference type="AlphaFoldDB" id="A0A0C1QAW4"/>
<keyword evidence="1" id="KW-0472">Membrane</keyword>
<feature type="transmembrane region" description="Helical" evidence="1">
    <location>
        <begin position="16"/>
        <end position="37"/>
    </location>
</feature>
<keyword evidence="1" id="KW-1133">Transmembrane helix</keyword>
<accession>A0A0C1QAW4</accession>
<reference evidence="2 3" key="1">
    <citation type="submission" date="2014-12" db="EMBL/GenBank/DDBJ databases">
        <title>Draft Genome Sequence of Pseudoalteromonas luteoviolacea HI1.</title>
        <authorList>
            <person name="Asahina A.Y."/>
            <person name="Hadfield M.G."/>
        </authorList>
    </citation>
    <scope>NUCLEOTIDE SEQUENCE [LARGE SCALE GENOMIC DNA]</scope>
    <source>
        <strain evidence="2 3">HI1</strain>
    </source>
</reference>
<dbReference type="RefSeq" id="WP_039609628.1">
    <property type="nucleotide sequence ID" value="NZ_JWIC01000006.1"/>
</dbReference>
<proteinExistence type="predicted"/>
<evidence type="ECO:0000313" key="2">
    <source>
        <dbReference type="EMBL" id="KID56560.1"/>
    </source>
</evidence>
<name>A0A0C1QAW4_9GAMM</name>
<evidence type="ECO:0000256" key="1">
    <source>
        <dbReference type="SAM" id="Phobius"/>
    </source>
</evidence>
<organism evidence="2 3">
    <name type="scientific">Pseudoalteromonas luteoviolacea</name>
    <dbReference type="NCBI Taxonomy" id="43657"/>
    <lineage>
        <taxon>Bacteria</taxon>
        <taxon>Pseudomonadati</taxon>
        <taxon>Pseudomonadota</taxon>
        <taxon>Gammaproteobacteria</taxon>
        <taxon>Alteromonadales</taxon>
        <taxon>Pseudoalteromonadaceae</taxon>
        <taxon>Pseudoalteromonas</taxon>
    </lineage>
</organism>
<keyword evidence="1" id="KW-0812">Transmembrane</keyword>